<dbReference type="RefSeq" id="XP_012335774.1">
    <property type="nucleotide sequence ID" value="XM_012480351.1"/>
</dbReference>
<dbReference type="VEuPathDB" id="PlasmoDB:AK88_02726"/>
<sequence length="409" mass="47142">MTGSRNMISCMKILTYFLLAWSSQYVCNASKSLYNASCHKCNNRLLSQCIIYPRTDEAPRRSRIGGDHQDYQLPNMSRRTNSSVQDAHFESRFHALSSEDNLKSGFNSMIHDGNIHKRFNAIMHEEGYPSIPRHSYRNNAYYARGPGTRGGKHYDDYGRRRSDDDGHYKNQSDLEFAVESLMYDQHSGTRDYLSCGGHYMNMGHPSCSRSDCISRPHVSEYVSDNFDRQAHHYQRNTEGHHTPCNFNTFDITVNTHLPRFDCGGPMEEHEIKCILQKKKLNKSAPESILENFIKFIKKSDAIYETEILSIITGTSCAYDGQHLEQKKNKGLRHMLKDKLFIISPIISVSVFLILFALLNVISGVVITSMILSATIAYVWYKYKKCKRINKIYGVYDEQKLMELSTERKN</sequence>
<feature type="transmembrane region" description="Helical" evidence="1">
    <location>
        <begin position="339"/>
        <end position="358"/>
    </location>
</feature>
<evidence type="ECO:0000313" key="3">
    <source>
        <dbReference type="EMBL" id="KJP87560.1"/>
    </source>
</evidence>
<dbReference type="OrthoDB" id="385122at2759"/>
<dbReference type="GeneID" id="24268040"/>
<keyword evidence="1" id="KW-0812">Transmembrane</keyword>
<gene>
    <name evidence="3" type="ORF">AK88_02726</name>
</gene>
<feature type="signal peptide" evidence="2">
    <location>
        <begin position="1"/>
        <end position="29"/>
    </location>
</feature>
<accession>A0A0D9QKH2</accession>
<dbReference type="EMBL" id="KQ001672">
    <property type="protein sequence ID" value="KJP87560.1"/>
    <property type="molecule type" value="Genomic_DNA"/>
</dbReference>
<keyword evidence="2" id="KW-0732">Signal</keyword>
<proteinExistence type="predicted"/>
<dbReference type="AlphaFoldDB" id="A0A0D9QKH2"/>
<feature type="transmembrane region" description="Helical" evidence="1">
    <location>
        <begin position="364"/>
        <end position="380"/>
    </location>
</feature>
<protein>
    <recommendedName>
        <fullName evidence="5">Pv-fam-d protein</fullName>
    </recommendedName>
</protein>
<evidence type="ECO:0000256" key="1">
    <source>
        <dbReference type="SAM" id="Phobius"/>
    </source>
</evidence>
<dbReference type="OMA" id="LMEHSAK"/>
<keyword evidence="4" id="KW-1185">Reference proteome</keyword>
<name>A0A0D9QKH2_PLAFR</name>
<evidence type="ECO:0000313" key="4">
    <source>
        <dbReference type="Proteomes" id="UP000054561"/>
    </source>
</evidence>
<evidence type="ECO:0000256" key="2">
    <source>
        <dbReference type="SAM" id="SignalP"/>
    </source>
</evidence>
<keyword evidence="1" id="KW-0472">Membrane</keyword>
<feature type="chain" id="PRO_5002344023" description="Pv-fam-d protein" evidence="2">
    <location>
        <begin position="30"/>
        <end position="409"/>
    </location>
</feature>
<keyword evidence="1" id="KW-1133">Transmembrane helix</keyword>
<dbReference type="Proteomes" id="UP000054561">
    <property type="component" value="Unassembled WGS sequence"/>
</dbReference>
<organism evidence="3 4">
    <name type="scientific">Plasmodium fragile</name>
    <dbReference type="NCBI Taxonomy" id="5857"/>
    <lineage>
        <taxon>Eukaryota</taxon>
        <taxon>Sar</taxon>
        <taxon>Alveolata</taxon>
        <taxon>Apicomplexa</taxon>
        <taxon>Aconoidasida</taxon>
        <taxon>Haemosporida</taxon>
        <taxon>Plasmodiidae</taxon>
        <taxon>Plasmodium</taxon>
        <taxon>Plasmodium (Plasmodium)</taxon>
    </lineage>
</organism>
<reference evidence="3 4" key="1">
    <citation type="submission" date="2014-03" db="EMBL/GenBank/DDBJ databases">
        <title>The Genome Sequence of Plasmodium fragile nilgiri.</title>
        <authorList>
            <consortium name="The Broad Institute Genomics Platform"/>
            <consortium name="The Broad Institute Genome Sequencing Center for Infectious Disease"/>
            <person name="Neafsey D."/>
            <person name="Duraisingh M."/>
            <person name="Young S.K."/>
            <person name="Zeng Q."/>
            <person name="Gargeya S."/>
            <person name="Abouelleil A."/>
            <person name="Alvarado L."/>
            <person name="Chapman S.B."/>
            <person name="Gainer-Dewar J."/>
            <person name="Goldberg J."/>
            <person name="Griggs A."/>
            <person name="Gujja S."/>
            <person name="Hansen M."/>
            <person name="Howarth C."/>
            <person name="Imamovic A."/>
            <person name="Larimer J."/>
            <person name="Pearson M."/>
            <person name="Poon T.W."/>
            <person name="Priest M."/>
            <person name="Roberts A."/>
            <person name="Saif S."/>
            <person name="Shea T."/>
            <person name="Sykes S."/>
            <person name="Wortman J."/>
            <person name="Nusbaum C."/>
            <person name="Birren B."/>
        </authorList>
    </citation>
    <scope>NUCLEOTIDE SEQUENCE [LARGE SCALE GENOMIC DNA]</scope>
    <source>
        <strain evidence="4">nilgiri</strain>
    </source>
</reference>
<evidence type="ECO:0008006" key="5">
    <source>
        <dbReference type="Google" id="ProtNLM"/>
    </source>
</evidence>